<feature type="transmembrane region" description="Helical" evidence="11">
    <location>
        <begin position="54"/>
        <end position="74"/>
    </location>
</feature>
<comment type="pathway">
    <text evidence="2">Mycotoxin biosynthesis.</text>
</comment>
<dbReference type="EMBL" id="JAUEDM010000007">
    <property type="protein sequence ID" value="KAK3313637.1"/>
    <property type="molecule type" value="Genomic_DNA"/>
</dbReference>
<dbReference type="PANTHER" id="PTHR33365:SF11">
    <property type="entry name" value="TAT PATHWAY SIGNAL SEQUENCE"/>
    <property type="match status" value="1"/>
</dbReference>
<evidence type="ECO:0000313" key="13">
    <source>
        <dbReference type="Proteomes" id="UP001283341"/>
    </source>
</evidence>
<reference evidence="12" key="1">
    <citation type="journal article" date="2023" name="Mol. Phylogenet. Evol.">
        <title>Genome-scale phylogeny and comparative genomics of the fungal order Sordariales.</title>
        <authorList>
            <person name="Hensen N."/>
            <person name="Bonometti L."/>
            <person name="Westerberg I."/>
            <person name="Brannstrom I.O."/>
            <person name="Guillou S."/>
            <person name="Cros-Aarteil S."/>
            <person name="Calhoun S."/>
            <person name="Haridas S."/>
            <person name="Kuo A."/>
            <person name="Mondo S."/>
            <person name="Pangilinan J."/>
            <person name="Riley R."/>
            <person name="LaButti K."/>
            <person name="Andreopoulos B."/>
            <person name="Lipzen A."/>
            <person name="Chen C."/>
            <person name="Yan M."/>
            <person name="Daum C."/>
            <person name="Ng V."/>
            <person name="Clum A."/>
            <person name="Steindorff A."/>
            <person name="Ohm R.A."/>
            <person name="Martin F."/>
            <person name="Silar P."/>
            <person name="Natvig D.O."/>
            <person name="Lalanne C."/>
            <person name="Gautier V."/>
            <person name="Ament-Velasquez S.L."/>
            <person name="Kruys A."/>
            <person name="Hutchinson M.I."/>
            <person name="Powell A.J."/>
            <person name="Barry K."/>
            <person name="Miller A.N."/>
            <person name="Grigoriev I.V."/>
            <person name="Debuchy R."/>
            <person name="Gladieux P."/>
            <person name="Hiltunen Thoren M."/>
            <person name="Johannesson H."/>
        </authorList>
    </citation>
    <scope>NUCLEOTIDE SEQUENCE</scope>
    <source>
        <strain evidence="12">CBS 118394</strain>
    </source>
</reference>
<dbReference type="InterPro" id="IPR021765">
    <property type="entry name" value="UstYa-like"/>
</dbReference>
<name>A0AAE0LZM5_9PEZI</name>
<evidence type="ECO:0000256" key="2">
    <source>
        <dbReference type="ARBA" id="ARBA00004685"/>
    </source>
</evidence>
<comment type="subcellular location">
    <subcellularLocation>
        <location evidence="1">Membrane</location>
        <topology evidence="1">Single-pass membrane protein</topology>
    </subcellularLocation>
</comment>
<feature type="region of interest" description="Disordered" evidence="10">
    <location>
        <begin position="16"/>
        <end position="40"/>
    </location>
</feature>
<reference evidence="12" key="2">
    <citation type="submission" date="2023-06" db="EMBL/GenBank/DDBJ databases">
        <authorList>
            <consortium name="Lawrence Berkeley National Laboratory"/>
            <person name="Haridas S."/>
            <person name="Hensen N."/>
            <person name="Bonometti L."/>
            <person name="Westerberg I."/>
            <person name="Brannstrom I.O."/>
            <person name="Guillou S."/>
            <person name="Cros-Aarteil S."/>
            <person name="Calhoun S."/>
            <person name="Kuo A."/>
            <person name="Mondo S."/>
            <person name="Pangilinan J."/>
            <person name="Riley R."/>
            <person name="Labutti K."/>
            <person name="Andreopoulos B."/>
            <person name="Lipzen A."/>
            <person name="Chen C."/>
            <person name="Yanf M."/>
            <person name="Daum C."/>
            <person name="Ng V."/>
            <person name="Clum A."/>
            <person name="Steindorff A."/>
            <person name="Ohm R."/>
            <person name="Martin F."/>
            <person name="Silar P."/>
            <person name="Natvig D."/>
            <person name="Lalanne C."/>
            <person name="Gautier V."/>
            <person name="Ament-Velasquez S.L."/>
            <person name="Kruys A."/>
            <person name="Hutchinson M.I."/>
            <person name="Powell A.J."/>
            <person name="Barry K."/>
            <person name="Miller A.N."/>
            <person name="Grigoriev I.V."/>
            <person name="Debuchy R."/>
            <person name="Gladieux P."/>
            <person name="Thoren M.H."/>
            <person name="Johannesson H."/>
        </authorList>
    </citation>
    <scope>NUCLEOTIDE SEQUENCE</scope>
    <source>
        <strain evidence="12">CBS 118394</strain>
    </source>
</reference>
<evidence type="ECO:0000256" key="10">
    <source>
        <dbReference type="SAM" id="MobiDB-lite"/>
    </source>
</evidence>
<keyword evidence="4 11" id="KW-1133">Transmembrane helix</keyword>
<keyword evidence="13" id="KW-1185">Reference proteome</keyword>
<dbReference type="GO" id="GO:0016491">
    <property type="term" value="F:oxidoreductase activity"/>
    <property type="evidence" value="ECO:0007669"/>
    <property type="project" value="UniProtKB-KW"/>
</dbReference>
<dbReference type="AlphaFoldDB" id="A0AAE0LZM5"/>
<evidence type="ECO:0000256" key="11">
    <source>
        <dbReference type="SAM" id="Phobius"/>
    </source>
</evidence>
<keyword evidence="5" id="KW-0560">Oxidoreductase</keyword>
<evidence type="ECO:0000256" key="6">
    <source>
        <dbReference type="ARBA" id="ARBA00023026"/>
    </source>
</evidence>
<evidence type="ECO:0000256" key="3">
    <source>
        <dbReference type="ARBA" id="ARBA00022692"/>
    </source>
</evidence>
<keyword evidence="8" id="KW-0325">Glycoprotein</keyword>
<dbReference type="GO" id="GO:0016020">
    <property type="term" value="C:membrane"/>
    <property type="evidence" value="ECO:0007669"/>
    <property type="project" value="UniProtKB-SubCell"/>
</dbReference>
<dbReference type="GO" id="GO:0043386">
    <property type="term" value="P:mycotoxin biosynthetic process"/>
    <property type="evidence" value="ECO:0007669"/>
    <property type="project" value="InterPro"/>
</dbReference>
<keyword evidence="3 11" id="KW-0812">Transmembrane</keyword>
<evidence type="ECO:0000256" key="8">
    <source>
        <dbReference type="ARBA" id="ARBA00023180"/>
    </source>
</evidence>
<gene>
    <name evidence="12" type="ORF">B0H66DRAFT_484233</name>
</gene>
<evidence type="ECO:0000256" key="1">
    <source>
        <dbReference type="ARBA" id="ARBA00004167"/>
    </source>
</evidence>
<evidence type="ECO:0000256" key="5">
    <source>
        <dbReference type="ARBA" id="ARBA00023002"/>
    </source>
</evidence>
<sequence>MGFSIQSIMDPIFRPKRYGPVLHDEDDEEKDGQTQKNTTAPTMVLESHARTARILLAAVAFLSLGWAATLIGWYKTASGISLDNGPLHVYQNTPIPKEVFLSVKKVFEPDERYVGGDHQANRHWDALVAGHDAVWIENPSKWGLPQGIVAPYDHPNTPVPKPQDFYVISILHQLHCLVSTTKNGRRAKNRVNDTPADAEETFKWRVHVEHCFEYLRQGISCGGDLIIEGNSPIKVGAGHATSVTGWGVEHDCIDFDLLRKFQIDQEAKYNETWRSG</sequence>
<dbReference type="PANTHER" id="PTHR33365">
    <property type="entry name" value="YALI0B05434P"/>
    <property type="match status" value="1"/>
</dbReference>
<keyword evidence="6" id="KW-0843">Virulence</keyword>
<evidence type="ECO:0000256" key="7">
    <source>
        <dbReference type="ARBA" id="ARBA00023136"/>
    </source>
</evidence>
<proteinExistence type="inferred from homology"/>
<evidence type="ECO:0000313" key="12">
    <source>
        <dbReference type="EMBL" id="KAK3313637.1"/>
    </source>
</evidence>
<comment type="similarity">
    <text evidence="9">Belongs to the ustYa family.</text>
</comment>
<protein>
    <submittedName>
        <fullName evidence="12">Uncharacterized protein</fullName>
    </submittedName>
</protein>
<organism evidence="12 13">
    <name type="scientific">Apodospora peruviana</name>
    <dbReference type="NCBI Taxonomy" id="516989"/>
    <lineage>
        <taxon>Eukaryota</taxon>
        <taxon>Fungi</taxon>
        <taxon>Dikarya</taxon>
        <taxon>Ascomycota</taxon>
        <taxon>Pezizomycotina</taxon>
        <taxon>Sordariomycetes</taxon>
        <taxon>Sordariomycetidae</taxon>
        <taxon>Sordariales</taxon>
        <taxon>Lasiosphaeriaceae</taxon>
        <taxon>Apodospora</taxon>
    </lineage>
</organism>
<dbReference type="Pfam" id="PF11807">
    <property type="entry name" value="UstYa"/>
    <property type="match status" value="1"/>
</dbReference>
<evidence type="ECO:0000256" key="9">
    <source>
        <dbReference type="ARBA" id="ARBA00035112"/>
    </source>
</evidence>
<dbReference type="Proteomes" id="UP001283341">
    <property type="component" value="Unassembled WGS sequence"/>
</dbReference>
<comment type="caution">
    <text evidence="12">The sequence shown here is derived from an EMBL/GenBank/DDBJ whole genome shotgun (WGS) entry which is preliminary data.</text>
</comment>
<evidence type="ECO:0000256" key="4">
    <source>
        <dbReference type="ARBA" id="ARBA00022989"/>
    </source>
</evidence>
<keyword evidence="7 11" id="KW-0472">Membrane</keyword>
<accession>A0AAE0LZM5</accession>